<reference evidence="3" key="1">
    <citation type="submission" date="2023-07" db="EMBL/GenBank/DDBJ databases">
        <title>Wenyingzhuangia sp. chi5 genome sequencing and assembly.</title>
        <authorList>
            <person name="Park S."/>
        </authorList>
    </citation>
    <scope>NUCLEOTIDE SEQUENCE</scope>
    <source>
        <strain evidence="3">Chi5</strain>
    </source>
</reference>
<evidence type="ECO:0008006" key="5">
    <source>
        <dbReference type="Google" id="ProtNLM"/>
    </source>
</evidence>
<feature type="compositionally biased region" description="Basic and acidic residues" evidence="1">
    <location>
        <begin position="257"/>
        <end position="276"/>
    </location>
</feature>
<gene>
    <name evidence="3" type="ORF">QVZ41_04035</name>
</gene>
<protein>
    <recommendedName>
        <fullName evidence="5">Lipoprotein</fullName>
    </recommendedName>
</protein>
<evidence type="ECO:0000256" key="1">
    <source>
        <dbReference type="SAM" id="MobiDB-lite"/>
    </source>
</evidence>
<evidence type="ECO:0000313" key="4">
    <source>
        <dbReference type="Proteomes" id="UP001168642"/>
    </source>
</evidence>
<keyword evidence="2" id="KW-0732">Signal</keyword>
<keyword evidence="4" id="KW-1185">Reference proteome</keyword>
<comment type="caution">
    <text evidence="3">The sequence shown here is derived from an EMBL/GenBank/DDBJ whole genome shotgun (WGS) entry which is preliminary data.</text>
</comment>
<evidence type="ECO:0000313" key="3">
    <source>
        <dbReference type="EMBL" id="MDO3694020.1"/>
    </source>
</evidence>
<feature type="region of interest" description="Disordered" evidence="1">
    <location>
        <begin position="249"/>
        <end position="276"/>
    </location>
</feature>
<name>A0ABT8VPW5_9FLAO</name>
<organism evidence="3 4">
    <name type="scientific">Wenyingzhuangia gilva</name>
    <dbReference type="NCBI Taxonomy" id="3057677"/>
    <lineage>
        <taxon>Bacteria</taxon>
        <taxon>Pseudomonadati</taxon>
        <taxon>Bacteroidota</taxon>
        <taxon>Flavobacteriia</taxon>
        <taxon>Flavobacteriales</taxon>
        <taxon>Flavobacteriaceae</taxon>
        <taxon>Wenyingzhuangia</taxon>
    </lineage>
</organism>
<dbReference type="EMBL" id="JAUMIT010000001">
    <property type="protein sequence ID" value="MDO3694020.1"/>
    <property type="molecule type" value="Genomic_DNA"/>
</dbReference>
<dbReference type="Proteomes" id="UP001168642">
    <property type="component" value="Unassembled WGS sequence"/>
</dbReference>
<accession>A0ABT8VPW5</accession>
<dbReference type="RefSeq" id="WP_302883264.1">
    <property type="nucleotide sequence ID" value="NZ_JAUMIT010000001.1"/>
</dbReference>
<sequence length="276" mass="31812">MKYLQTTFVIILAAFLSISCSQNALDMGEDINLTNASELSKEELSTALKTVIVNYPVTAVNDDETTEEVNSDEQLGKIISRNTRPKIEFPFDITIDGEIYTIEGINDLREILKRPKKNRPPFRLVFPITVINLDDTTTVIEDQETFKAYQQSLEEGIKPNFQFPISVEDKDGNITEIENEEAFKAYMNSIRAEHMEERRPPFKLVFPVTVINADDTTTLIENEETFKTYRETLEEGVKPNFQFPISMEDNEGNITEIKSEEDFKEYKEANKPEKRR</sequence>
<feature type="chain" id="PRO_5045565904" description="Lipoprotein" evidence="2">
    <location>
        <begin position="25"/>
        <end position="276"/>
    </location>
</feature>
<evidence type="ECO:0000256" key="2">
    <source>
        <dbReference type="SAM" id="SignalP"/>
    </source>
</evidence>
<dbReference type="PROSITE" id="PS51257">
    <property type="entry name" value="PROKAR_LIPOPROTEIN"/>
    <property type="match status" value="1"/>
</dbReference>
<feature type="signal peptide" evidence="2">
    <location>
        <begin position="1"/>
        <end position="24"/>
    </location>
</feature>
<proteinExistence type="predicted"/>